<dbReference type="EMBL" id="CP046883">
    <property type="protein sequence ID" value="QNH95754.1"/>
    <property type="molecule type" value="Genomic_DNA"/>
</dbReference>
<sequence>MFITRTARRTLIIAVFVAIPFATACNSANTAAPKSDTSALPTTASSSQPSSSKAHPNPTLRQTAESTSVSRADDPASTSPTGFTEAPGQATPSKMNKTIASCGDPALHEAGTTFFTDGSSGWTQQCANQMMTDQPVPEHTSGKVLTCAQIGHKTHAGDGLYIPDHDSDGDGVGCESYPD</sequence>
<dbReference type="KEGG" id="cans:GP473_02845"/>
<feature type="chain" id="PRO_5043826111" evidence="2">
    <location>
        <begin position="25"/>
        <end position="179"/>
    </location>
</feature>
<evidence type="ECO:0000256" key="2">
    <source>
        <dbReference type="SAM" id="SignalP"/>
    </source>
</evidence>
<feature type="region of interest" description="Disordered" evidence="1">
    <location>
        <begin position="28"/>
        <end position="97"/>
    </location>
</feature>
<keyword evidence="2" id="KW-0732">Signal</keyword>
<dbReference type="Proteomes" id="UP000515275">
    <property type="component" value="Chromosome"/>
</dbReference>
<feature type="signal peptide" evidence="2">
    <location>
        <begin position="1"/>
        <end position="24"/>
    </location>
</feature>
<dbReference type="AlphaFoldDB" id="A0A7G7YMN4"/>
<dbReference type="RefSeq" id="WP_185769403.1">
    <property type="nucleotide sequence ID" value="NZ_CP046883.1"/>
</dbReference>
<name>A0A7G7YMN4_9CORY</name>
<reference evidence="3 4" key="1">
    <citation type="submission" date="2019-12" db="EMBL/GenBank/DDBJ databases">
        <title>Corynebacterium sp. nov., isolated from feces of the Anser Albifrons in China.</title>
        <authorList>
            <person name="Liu Q."/>
        </authorList>
    </citation>
    <scope>NUCLEOTIDE SEQUENCE [LARGE SCALE GENOMIC DNA]</scope>
    <source>
        <strain evidence="3 4">23H37-10</strain>
    </source>
</reference>
<feature type="compositionally biased region" description="Polar residues" evidence="1">
    <location>
        <begin position="59"/>
        <end position="82"/>
    </location>
</feature>
<feature type="compositionally biased region" description="Low complexity" evidence="1">
    <location>
        <begin position="35"/>
        <end position="56"/>
    </location>
</feature>
<evidence type="ECO:0000313" key="3">
    <source>
        <dbReference type="EMBL" id="QNH95754.1"/>
    </source>
</evidence>
<keyword evidence="4" id="KW-1185">Reference proteome</keyword>
<gene>
    <name evidence="3" type="ORF">GP473_02845</name>
</gene>
<proteinExistence type="predicted"/>
<dbReference type="PROSITE" id="PS51257">
    <property type="entry name" value="PROKAR_LIPOPROTEIN"/>
    <property type="match status" value="1"/>
</dbReference>
<evidence type="ECO:0000256" key="1">
    <source>
        <dbReference type="SAM" id="MobiDB-lite"/>
    </source>
</evidence>
<protein>
    <submittedName>
        <fullName evidence="3">Uncharacterized protein</fullName>
    </submittedName>
</protein>
<evidence type="ECO:0000313" key="4">
    <source>
        <dbReference type="Proteomes" id="UP000515275"/>
    </source>
</evidence>
<accession>A0A7G7YMN4</accession>
<organism evidence="3 4">
    <name type="scientific">Corynebacterium anserum</name>
    <dbReference type="NCBI Taxonomy" id="2684406"/>
    <lineage>
        <taxon>Bacteria</taxon>
        <taxon>Bacillati</taxon>
        <taxon>Actinomycetota</taxon>
        <taxon>Actinomycetes</taxon>
        <taxon>Mycobacteriales</taxon>
        <taxon>Corynebacteriaceae</taxon>
        <taxon>Corynebacterium</taxon>
    </lineage>
</organism>
<feature type="region of interest" description="Disordered" evidence="1">
    <location>
        <begin position="158"/>
        <end position="179"/>
    </location>
</feature>